<sequence>MVIGYGIIKFRLHDCHSLKGKRRIVRSIISNLRNNFNASVAEVASNDLHQRAEIGFALVGNNRGLINSKIDKLINLTDDLGIAEIIDTEMEIFNL</sequence>
<dbReference type="Gene3D" id="3.30.70.1120">
    <property type="entry name" value="TT1725-like"/>
    <property type="match status" value="1"/>
</dbReference>
<evidence type="ECO:0008006" key="2">
    <source>
        <dbReference type="Google" id="ProtNLM"/>
    </source>
</evidence>
<name>A0A0F9FM55_9ZZZZ</name>
<proteinExistence type="predicted"/>
<comment type="caution">
    <text evidence="1">The sequence shown here is derived from an EMBL/GenBank/DDBJ whole genome shotgun (WGS) entry which is preliminary data.</text>
</comment>
<dbReference type="PANTHER" id="PTHR36441:SF1">
    <property type="entry name" value="DUF503 DOMAIN-CONTAINING PROTEIN"/>
    <property type="match status" value="1"/>
</dbReference>
<dbReference type="SUPFAM" id="SSF103007">
    <property type="entry name" value="Hypothetical protein TT1725"/>
    <property type="match status" value="1"/>
</dbReference>
<reference evidence="1" key="1">
    <citation type="journal article" date="2015" name="Nature">
        <title>Complex archaea that bridge the gap between prokaryotes and eukaryotes.</title>
        <authorList>
            <person name="Spang A."/>
            <person name="Saw J.H."/>
            <person name="Jorgensen S.L."/>
            <person name="Zaremba-Niedzwiedzka K."/>
            <person name="Martijn J."/>
            <person name="Lind A.E."/>
            <person name="van Eijk R."/>
            <person name="Schleper C."/>
            <person name="Guy L."/>
            <person name="Ettema T.J."/>
        </authorList>
    </citation>
    <scope>NUCLEOTIDE SEQUENCE</scope>
</reference>
<dbReference type="InterPro" id="IPR036746">
    <property type="entry name" value="TT1725-like_sf"/>
</dbReference>
<dbReference type="Pfam" id="PF04456">
    <property type="entry name" value="DUF503"/>
    <property type="match status" value="1"/>
</dbReference>
<evidence type="ECO:0000313" key="1">
    <source>
        <dbReference type="EMBL" id="KKL52142.1"/>
    </source>
</evidence>
<organism evidence="1">
    <name type="scientific">marine sediment metagenome</name>
    <dbReference type="NCBI Taxonomy" id="412755"/>
    <lineage>
        <taxon>unclassified sequences</taxon>
        <taxon>metagenomes</taxon>
        <taxon>ecological metagenomes</taxon>
    </lineage>
</organism>
<dbReference type="EMBL" id="LAZR01031996">
    <property type="protein sequence ID" value="KKL52142.1"/>
    <property type="molecule type" value="Genomic_DNA"/>
</dbReference>
<gene>
    <name evidence="1" type="ORF">LCGC14_2288460</name>
</gene>
<dbReference type="InterPro" id="IPR007546">
    <property type="entry name" value="DUF503"/>
</dbReference>
<protein>
    <recommendedName>
        <fullName evidence="2">DUF503 domain-containing protein</fullName>
    </recommendedName>
</protein>
<dbReference type="AlphaFoldDB" id="A0A0F9FM55"/>
<dbReference type="PANTHER" id="PTHR36441">
    <property type="entry name" value="HYPOTHETICAL CYTOSOLIC PROTEIN"/>
    <property type="match status" value="1"/>
</dbReference>
<accession>A0A0F9FM55</accession>